<evidence type="ECO:0000256" key="5">
    <source>
        <dbReference type="ARBA" id="ARBA00023004"/>
    </source>
</evidence>
<evidence type="ECO:0000259" key="6">
    <source>
        <dbReference type="Pfam" id="PF02668"/>
    </source>
</evidence>
<dbReference type="SUPFAM" id="SSF51197">
    <property type="entry name" value="Clavaminate synthase-like"/>
    <property type="match status" value="1"/>
</dbReference>
<dbReference type="GO" id="GO:0046872">
    <property type="term" value="F:metal ion binding"/>
    <property type="evidence" value="ECO:0007669"/>
    <property type="project" value="UniProtKB-KW"/>
</dbReference>
<keyword evidence="2" id="KW-0479">Metal-binding</keyword>
<proteinExistence type="inferred from homology"/>
<keyword evidence="5" id="KW-0408">Iron</keyword>
<dbReference type="PANTHER" id="PTHR43779">
    <property type="entry name" value="DIOXYGENASE RV0097-RELATED"/>
    <property type="match status" value="1"/>
</dbReference>
<evidence type="ECO:0000256" key="3">
    <source>
        <dbReference type="ARBA" id="ARBA00022964"/>
    </source>
</evidence>
<keyword evidence="3 7" id="KW-0223">Dioxygenase</keyword>
<evidence type="ECO:0000256" key="1">
    <source>
        <dbReference type="ARBA" id="ARBA00005896"/>
    </source>
</evidence>
<dbReference type="PANTHER" id="PTHR43779:SF3">
    <property type="entry name" value="(3R)-3-[(CARBOXYMETHYL)AMINO]FATTY ACID OXYGENASE_DECARBOXYLASE"/>
    <property type="match status" value="1"/>
</dbReference>
<comment type="similarity">
    <text evidence="1">Belongs to the TfdA dioxygenase family.</text>
</comment>
<evidence type="ECO:0000313" key="8">
    <source>
        <dbReference type="Proteomes" id="UP000824998"/>
    </source>
</evidence>
<dbReference type="Pfam" id="PF02668">
    <property type="entry name" value="TauD"/>
    <property type="match status" value="1"/>
</dbReference>
<keyword evidence="4" id="KW-0560">Oxidoreductase</keyword>
<protein>
    <submittedName>
        <fullName evidence="7">Alpha-ketoglutarate-dependent 2,4-dichlorophenoxyacetate dioxygenase</fullName>
    </submittedName>
</protein>
<dbReference type="GO" id="GO:0051213">
    <property type="term" value="F:dioxygenase activity"/>
    <property type="evidence" value="ECO:0007669"/>
    <property type="project" value="UniProtKB-KW"/>
</dbReference>
<evidence type="ECO:0000313" key="7">
    <source>
        <dbReference type="EMBL" id="KAG9228180.1"/>
    </source>
</evidence>
<evidence type="ECO:0000256" key="4">
    <source>
        <dbReference type="ARBA" id="ARBA00023002"/>
    </source>
</evidence>
<dbReference type="EMBL" id="MU252032">
    <property type="protein sequence ID" value="KAG9228180.1"/>
    <property type="molecule type" value="Genomic_DNA"/>
</dbReference>
<evidence type="ECO:0000256" key="2">
    <source>
        <dbReference type="ARBA" id="ARBA00022723"/>
    </source>
</evidence>
<comment type="caution">
    <text evidence="7">The sequence shown here is derived from an EMBL/GenBank/DDBJ whole genome shotgun (WGS) entry which is preliminary data.</text>
</comment>
<feature type="domain" description="TauD/TfdA-like" evidence="6">
    <location>
        <begin position="17"/>
        <end position="298"/>
    </location>
</feature>
<organism evidence="7 8">
    <name type="scientific">Amylocarpus encephaloides</name>
    <dbReference type="NCBI Taxonomy" id="45428"/>
    <lineage>
        <taxon>Eukaryota</taxon>
        <taxon>Fungi</taxon>
        <taxon>Dikarya</taxon>
        <taxon>Ascomycota</taxon>
        <taxon>Pezizomycotina</taxon>
        <taxon>Leotiomycetes</taxon>
        <taxon>Helotiales</taxon>
        <taxon>Helotiales incertae sedis</taxon>
        <taxon>Amylocarpus</taxon>
    </lineage>
</organism>
<dbReference type="OrthoDB" id="5818554at2759"/>
<dbReference type="InterPro" id="IPR003819">
    <property type="entry name" value="TauD/TfdA-like"/>
</dbReference>
<sequence length="339" mass="38334">MPLVTPNSSYEFKHLKITPLHPTFGAEVEGVNFEEEISDEVFQEILAASAIYGVCVFRNTGLDDRRHVEFSRKFGQLDDIKPYLQPGRKLRYEYLELFDAGNVDENGKLLTPDHPRFHYNKGNFLFHVDSSFNPRRSSHSLLRGVILPPPHTGGNTDFADTRTAFADLPPSLQESLIQRDYVVAHSIHHSRKTADPTFFSDLDPTQFPMSKHKLIQLHQPSGRMNIYTAAHAHHIVGLPAAENEELMKTLMEHATQEKYRMSVKWENEGDLVVWDNTCVMHRSGEFKGGYVRDMRRTTVHDGSSSAWGMNKEGDRKPGFDIGSKGLTVTKSVTGEGVIV</sequence>
<dbReference type="InterPro" id="IPR051178">
    <property type="entry name" value="TfdA_dioxygenase"/>
</dbReference>
<dbReference type="Gene3D" id="3.60.130.10">
    <property type="entry name" value="Clavaminate synthase-like"/>
    <property type="match status" value="1"/>
</dbReference>
<keyword evidence="8" id="KW-1185">Reference proteome</keyword>
<gene>
    <name evidence="7" type="ORF">BJ875DRAFT_500938</name>
</gene>
<reference evidence="7" key="1">
    <citation type="journal article" date="2021" name="IMA Fungus">
        <title>Genomic characterization of three marine fungi, including Emericellopsis atlantica sp. nov. with signatures of a generalist lifestyle and marine biomass degradation.</title>
        <authorList>
            <person name="Hagestad O.C."/>
            <person name="Hou L."/>
            <person name="Andersen J.H."/>
            <person name="Hansen E.H."/>
            <person name="Altermark B."/>
            <person name="Li C."/>
            <person name="Kuhnert E."/>
            <person name="Cox R.J."/>
            <person name="Crous P.W."/>
            <person name="Spatafora J.W."/>
            <person name="Lail K."/>
            <person name="Amirebrahimi M."/>
            <person name="Lipzen A."/>
            <person name="Pangilinan J."/>
            <person name="Andreopoulos W."/>
            <person name="Hayes R.D."/>
            <person name="Ng V."/>
            <person name="Grigoriev I.V."/>
            <person name="Jackson S.A."/>
            <person name="Sutton T.D.S."/>
            <person name="Dobson A.D.W."/>
            <person name="Rama T."/>
        </authorList>
    </citation>
    <scope>NUCLEOTIDE SEQUENCE</scope>
    <source>
        <strain evidence="7">TRa018bII</strain>
    </source>
</reference>
<dbReference type="Proteomes" id="UP000824998">
    <property type="component" value="Unassembled WGS sequence"/>
</dbReference>
<dbReference type="AlphaFoldDB" id="A0A9P8BZL9"/>
<name>A0A9P8BZL9_9HELO</name>
<dbReference type="InterPro" id="IPR042098">
    <property type="entry name" value="TauD-like_sf"/>
</dbReference>
<accession>A0A9P8BZL9</accession>